<evidence type="ECO:0000256" key="2">
    <source>
        <dbReference type="SAM" id="Phobius"/>
    </source>
</evidence>
<organism evidence="4 5">
    <name type="scientific">Streptomyces vulcanius</name>
    <dbReference type="NCBI Taxonomy" id="1441876"/>
    <lineage>
        <taxon>Bacteria</taxon>
        <taxon>Bacillati</taxon>
        <taxon>Actinomycetota</taxon>
        <taxon>Actinomycetes</taxon>
        <taxon>Kitasatosporales</taxon>
        <taxon>Streptomycetaceae</taxon>
        <taxon>Streptomyces</taxon>
    </lineage>
</organism>
<feature type="region of interest" description="Disordered" evidence="1">
    <location>
        <begin position="495"/>
        <end position="517"/>
    </location>
</feature>
<feature type="signal peptide" evidence="3">
    <location>
        <begin position="1"/>
        <end position="43"/>
    </location>
</feature>
<protein>
    <submittedName>
        <fullName evidence="4">DUF6049 family protein</fullName>
    </submittedName>
</protein>
<dbReference type="Pfam" id="PF19516">
    <property type="entry name" value="DUF6049"/>
    <property type="match status" value="1"/>
</dbReference>
<feature type="compositionally biased region" description="Polar residues" evidence="1">
    <location>
        <begin position="768"/>
        <end position="785"/>
    </location>
</feature>
<keyword evidence="5" id="KW-1185">Reference proteome</keyword>
<keyword evidence="3" id="KW-0732">Signal</keyword>
<gene>
    <name evidence="4" type="ORF">ACFPIH_17185</name>
</gene>
<dbReference type="EMBL" id="JBHSFK010000010">
    <property type="protein sequence ID" value="MFC4501248.1"/>
    <property type="molecule type" value="Genomic_DNA"/>
</dbReference>
<dbReference type="PROSITE" id="PS51318">
    <property type="entry name" value="TAT"/>
    <property type="match status" value="1"/>
</dbReference>
<evidence type="ECO:0000313" key="5">
    <source>
        <dbReference type="Proteomes" id="UP001595839"/>
    </source>
</evidence>
<evidence type="ECO:0000313" key="4">
    <source>
        <dbReference type="EMBL" id="MFC4501248.1"/>
    </source>
</evidence>
<dbReference type="PROSITE" id="PS00430">
    <property type="entry name" value="TONB_DEPENDENT_REC_1"/>
    <property type="match status" value="1"/>
</dbReference>
<dbReference type="InterPro" id="IPR046112">
    <property type="entry name" value="DUF6049"/>
</dbReference>
<feature type="compositionally biased region" description="Basic and acidic residues" evidence="1">
    <location>
        <begin position="750"/>
        <end position="759"/>
    </location>
</feature>
<feature type="transmembrane region" description="Helical" evidence="2">
    <location>
        <begin position="699"/>
        <end position="718"/>
    </location>
</feature>
<dbReference type="RefSeq" id="WP_381171115.1">
    <property type="nucleotide sequence ID" value="NZ_JBHSFK010000010.1"/>
</dbReference>
<reference evidence="5" key="1">
    <citation type="journal article" date="2019" name="Int. J. Syst. Evol. Microbiol.">
        <title>The Global Catalogue of Microorganisms (GCM) 10K type strain sequencing project: providing services to taxonomists for standard genome sequencing and annotation.</title>
        <authorList>
            <consortium name="The Broad Institute Genomics Platform"/>
            <consortium name="The Broad Institute Genome Sequencing Center for Infectious Disease"/>
            <person name="Wu L."/>
            <person name="Ma J."/>
        </authorList>
    </citation>
    <scope>NUCLEOTIDE SEQUENCE [LARGE SCALE GENOMIC DNA]</scope>
    <source>
        <strain evidence="5">CGMCC 4.7177</strain>
    </source>
</reference>
<comment type="caution">
    <text evidence="4">The sequence shown here is derived from an EMBL/GenBank/DDBJ whole genome shotgun (WGS) entry which is preliminary data.</text>
</comment>
<feature type="region of interest" description="Disordered" evidence="1">
    <location>
        <begin position="726"/>
        <end position="793"/>
    </location>
</feature>
<keyword evidence="2" id="KW-0472">Membrane</keyword>
<accession>A0ABV9AN02</accession>
<proteinExistence type="predicted"/>
<dbReference type="InterPro" id="IPR010916">
    <property type="entry name" value="TonB_box_CS"/>
</dbReference>
<name>A0ABV9AN02_9ACTN</name>
<evidence type="ECO:0000256" key="1">
    <source>
        <dbReference type="SAM" id="MobiDB-lite"/>
    </source>
</evidence>
<dbReference type="InterPro" id="IPR006311">
    <property type="entry name" value="TAT_signal"/>
</dbReference>
<keyword evidence="2" id="KW-1133">Transmembrane helix</keyword>
<keyword evidence="2" id="KW-0812">Transmembrane</keyword>
<feature type="chain" id="PRO_5047460660" evidence="3">
    <location>
        <begin position="44"/>
        <end position="793"/>
    </location>
</feature>
<sequence>MAEAADFPGMSPSPARRWLRRTGALLAGAPLLAGLFQLPAAQAAVPVSAKEASDAGTVAVAVDSLIPTIPTGGDTLTVSGTVTNNGKKNVTDAHVDLRMGSALATRSAIDDAAKNADSLSAGYGSELGGKYVAEFSKLTPGVAQQFSISVPVDKLDLGDDGVYSLGVSVSGETSSQRWDQMLGIQRTFLPWQPDGADTETKTTVLWPLVSTVHVTAETGSNAQQTPVFLNDDLAEEIAPGGRLDQLLSLGKELDVTWVIDPDLLASVDAMTDSYRVRTDDDTTRAGTHQALAKRWLAELQEAVLDKEVVALPFGDPDLASLAHNGTGVTGSLSRLKAATDVAADTVQTILHVTPSTDFAWPVDGAVDPSIVKVATSAGADKVIARSDSLGETGGLPYTPSAARPIGGGTTAVVADARLSKVFQGDLTKASAATLAVQRFLAQSLTLNLQTDKQRSIVVAPQRMPTASQAQALAQAVSALQGSGWSQSQELTATAAAKPDGEATTKVPSASAYPSSLRRQELPRSSFEQIAATQDKLDNFKIILTDESRVVTPFGLAVNREMSTSWRGRSTAGSVFRQSVQTYLDTLTDQVKLIDKSETKLSGRSATIPVTVQNNLVQGVDRLTLRLTSTNETRLEIGGHDFAQQPIDVSGGHSTTVKFTTSANVNGQTTVIAQLYTEDGQAYGTPVTFDVRVTEITPTVMLVIGGGVLLLVLAGFRMYTQRKRAAARAAAQSGTQEPDDTEDGPAQPEGGEDRPKEESGARSGADAPEQQSDGTADTATESTDPSATGERVDR</sequence>
<dbReference type="Proteomes" id="UP001595839">
    <property type="component" value="Unassembled WGS sequence"/>
</dbReference>
<evidence type="ECO:0000256" key="3">
    <source>
        <dbReference type="SAM" id="SignalP"/>
    </source>
</evidence>